<name>A0A7I7R0A9_9MYCO</name>
<gene>
    <name evidence="1" type="ORF">MSEDJ_56060</name>
</gene>
<protein>
    <submittedName>
        <fullName evidence="1">Uncharacterized protein</fullName>
    </submittedName>
</protein>
<proteinExistence type="predicted"/>
<reference evidence="1 2" key="1">
    <citation type="journal article" date="2019" name="Emerg. Microbes Infect.">
        <title>Comprehensive subspecies identification of 175 nontuberculous mycobacteria species based on 7547 genomic profiles.</title>
        <authorList>
            <person name="Matsumoto Y."/>
            <person name="Kinjo T."/>
            <person name="Motooka D."/>
            <person name="Nabeya D."/>
            <person name="Jung N."/>
            <person name="Uechi K."/>
            <person name="Horii T."/>
            <person name="Iida T."/>
            <person name="Fujita J."/>
            <person name="Nakamura S."/>
        </authorList>
    </citation>
    <scope>NUCLEOTIDE SEQUENCE [LARGE SCALE GENOMIC DNA]</scope>
    <source>
        <strain evidence="1 2">JCM 17899</strain>
    </source>
</reference>
<dbReference type="Proteomes" id="UP000467193">
    <property type="component" value="Chromosome"/>
</dbReference>
<sequence>MSRDGFELAEAMWDAAEPCLSARQREATLTALHAGEPHEAIQIIVTALCRSRYPLPSDLHVEFTEWLRRLPGTGLSAWQLELRVTAADVQVASDVSVIDGLYGDATLCYFILDDAGVVDASHGRQADALKGWLETNRPSPSLRTDLQLNGFGYLLNGSSRSPSDGTGTQ</sequence>
<dbReference type="EMBL" id="AP022588">
    <property type="protein sequence ID" value="BBY31510.1"/>
    <property type="molecule type" value="Genomic_DNA"/>
</dbReference>
<evidence type="ECO:0000313" key="1">
    <source>
        <dbReference type="EMBL" id="BBY31510.1"/>
    </source>
</evidence>
<dbReference type="RefSeq" id="WP_246230828.1">
    <property type="nucleotide sequence ID" value="NZ_AP022588.1"/>
</dbReference>
<evidence type="ECO:0000313" key="2">
    <source>
        <dbReference type="Proteomes" id="UP000467193"/>
    </source>
</evidence>
<organism evidence="1 2">
    <name type="scientific">Mycolicibacterium sediminis</name>
    <dbReference type="NCBI Taxonomy" id="1286180"/>
    <lineage>
        <taxon>Bacteria</taxon>
        <taxon>Bacillati</taxon>
        <taxon>Actinomycetota</taxon>
        <taxon>Actinomycetes</taxon>
        <taxon>Mycobacteriales</taxon>
        <taxon>Mycobacteriaceae</taxon>
        <taxon>Mycolicibacterium</taxon>
    </lineage>
</organism>
<dbReference type="KEGG" id="msei:MSEDJ_56060"/>
<accession>A0A7I7R0A9</accession>
<keyword evidence="2" id="KW-1185">Reference proteome</keyword>
<dbReference type="AlphaFoldDB" id="A0A7I7R0A9"/>